<evidence type="ECO:0000313" key="1">
    <source>
        <dbReference type="EMBL" id="ACB54088.1"/>
    </source>
</evidence>
<dbReference type="HOGENOM" id="CLU_2000142_0_0_3"/>
<dbReference type="KEGG" id="cyt:cce_4740"/>
<keyword evidence="2" id="KW-1185">Reference proteome</keyword>
<reference evidence="1 2" key="1">
    <citation type="journal article" date="2008" name="Proc. Natl. Acad. Sci. U.S.A.">
        <title>The genome of Cyanothece 51142, a unicellular diazotrophic cyanobacterium important in the marine nitrogen cycle.</title>
        <authorList>
            <person name="Welsh E.A."/>
            <person name="Liberton M."/>
            <person name="Stoeckel J."/>
            <person name="Loh T."/>
            <person name="Elvitigala T."/>
            <person name="Wang C."/>
            <person name="Wollam A."/>
            <person name="Fulton R.S."/>
            <person name="Clifton S.W."/>
            <person name="Jacobs J.M."/>
            <person name="Aurora R."/>
            <person name="Ghosh B.K."/>
            <person name="Sherman L.A."/>
            <person name="Smith R.D."/>
            <person name="Wilson R.K."/>
            <person name="Pakrasi H.B."/>
        </authorList>
    </citation>
    <scope>NUCLEOTIDE SEQUENCE [LARGE SCALE GENOMIC DNA]</scope>
    <source>
        <strain evidence="2">ATCC 51142 / BH68</strain>
    </source>
</reference>
<dbReference type="RefSeq" id="WP_009543221.1">
    <property type="nucleotide sequence ID" value="NC_010546.1"/>
</dbReference>
<dbReference type="AlphaFoldDB" id="B1WWG0"/>
<accession>B1WWG0</accession>
<dbReference type="EMBL" id="CP000806">
    <property type="protein sequence ID" value="ACB54088.1"/>
    <property type="molecule type" value="Genomic_DNA"/>
</dbReference>
<dbReference type="OrthoDB" id="428185at2"/>
<dbReference type="eggNOG" id="ENOG503382V">
    <property type="taxonomic scope" value="Bacteria"/>
</dbReference>
<evidence type="ECO:0000313" key="2">
    <source>
        <dbReference type="Proteomes" id="UP000001203"/>
    </source>
</evidence>
<dbReference type="Proteomes" id="UP000001203">
    <property type="component" value="Chromosome circular"/>
</dbReference>
<protein>
    <submittedName>
        <fullName evidence="1">Uncharacterized protein</fullName>
    </submittedName>
</protein>
<proteinExistence type="predicted"/>
<organism evidence="1 2">
    <name type="scientific">Crocosphaera subtropica (strain ATCC 51142 / BH68)</name>
    <name type="common">Cyanothece sp. (strain ATCC 51142)</name>
    <dbReference type="NCBI Taxonomy" id="43989"/>
    <lineage>
        <taxon>Bacteria</taxon>
        <taxon>Bacillati</taxon>
        <taxon>Cyanobacteriota</taxon>
        <taxon>Cyanophyceae</taxon>
        <taxon>Oscillatoriophycideae</taxon>
        <taxon>Chroococcales</taxon>
        <taxon>Aphanothecaceae</taxon>
        <taxon>Crocosphaera</taxon>
        <taxon>Crocosphaera subtropica</taxon>
    </lineage>
</organism>
<gene>
    <name evidence="1" type="ordered locus">cce_4740</name>
</gene>
<sequence>MLKKIIAPAIALTFAITTLTILGLNLTNLAQSHIEDKDYFIKVNRQANVAIVEPNYGYYFHPDPEVEGDPTGQVLYQALSELNQEYGVKEAMMVRFERKGYMIPNLYVFLKSNQPQQTLAESQSPDQLSM</sequence>
<name>B1WWG0_CROS5</name>